<feature type="region of interest" description="Disordered" evidence="1">
    <location>
        <begin position="36"/>
        <end position="80"/>
    </location>
</feature>
<protein>
    <submittedName>
        <fullName evidence="2">Uncharacterized protein</fullName>
    </submittedName>
</protein>
<feature type="compositionally biased region" description="Polar residues" evidence="1">
    <location>
        <begin position="134"/>
        <end position="168"/>
    </location>
</feature>
<proteinExistence type="predicted"/>
<accession>A0A3L6PZK7</accession>
<dbReference type="AlphaFoldDB" id="A0A3L6PZK7"/>
<dbReference type="Proteomes" id="UP000275267">
    <property type="component" value="Unassembled WGS sequence"/>
</dbReference>
<dbReference type="EMBL" id="PQIB02000014">
    <property type="protein sequence ID" value="RLM69145.1"/>
    <property type="molecule type" value="Genomic_DNA"/>
</dbReference>
<feature type="region of interest" description="Disordered" evidence="1">
    <location>
        <begin position="129"/>
        <end position="168"/>
    </location>
</feature>
<gene>
    <name evidence="2" type="ORF">C2845_PM17G06380</name>
</gene>
<keyword evidence="3" id="KW-1185">Reference proteome</keyword>
<name>A0A3L6PZK7_PANMI</name>
<evidence type="ECO:0000313" key="2">
    <source>
        <dbReference type="EMBL" id="RLM69145.1"/>
    </source>
</evidence>
<organism evidence="2 3">
    <name type="scientific">Panicum miliaceum</name>
    <name type="common">Proso millet</name>
    <name type="synonym">Broomcorn millet</name>
    <dbReference type="NCBI Taxonomy" id="4540"/>
    <lineage>
        <taxon>Eukaryota</taxon>
        <taxon>Viridiplantae</taxon>
        <taxon>Streptophyta</taxon>
        <taxon>Embryophyta</taxon>
        <taxon>Tracheophyta</taxon>
        <taxon>Spermatophyta</taxon>
        <taxon>Magnoliopsida</taxon>
        <taxon>Liliopsida</taxon>
        <taxon>Poales</taxon>
        <taxon>Poaceae</taxon>
        <taxon>PACMAD clade</taxon>
        <taxon>Panicoideae</taxon>
        <taxon>Panicodae</taxon>
        <taxon>Paniceae</taxon>
        <taxon>Panicinae</taxon>
        <taxon>Panicum</taxon>
        <taxon>Panicum sect. Panicum</taxon>
    </lineage>
</organism>
<reference evidence="3" key="1">
    <citation type="journal article" date="2019" name="Nat. Commun.">
        <title>The genome of broomcorn millet.</title>
        <authorList>
            <person name="Zou C."/>
            <person name="Miki D."/>
            <person name="Li D."/>
            <person name="Tang Q."/>
            <person name="Xiao L."/>
            <person name="Rajput S."/>
            <person name="Deng P."/>
            <person name="Jia W."/>
            <person name="Huang R."/>
            <person name="Zhang M."/>
            <person name="Sun Y."/>
            <person name="Hu J."/>
            <person name="Fu X."/>
            <person name="Schnable P.S."/>
            <person name="Li F."/>
            <person name="Zhang H."/>
            <person name="Feng B."/>
            <person name="Zhu X."/>
            <person name="Liu R."/>
            <person name="Schnable J.C."/>
            <person name="Zhu J.-K."/>
            <person name="Zhang H."/>
        </authorList>
    </citation>
    <scope>NUCLEOTIDE SEQUENCE [LARGE SCALE GENOMIC DNA]</scope>
</reference>
<comment type="caution">
    <text evidence="2">The sequence shown here is derived from an EMBL/GenBank/DDBJ whole genome shotgun (WGS) entry which is preliminary data.</text>
</comment>
<feature type="compositionally biased region" description="Low complexity" evidence="1">
    <location>
        <begin position="66"/>
        <end position="79"/>
    </location>
</feature>
<sequence length="168" mass="17960">MARKIFFFQSTLYPRISQANVLEVDERLEAPGRRILLEGMPTSPRPGGVVPSTDRAASGSRNSTADDGSSPPGSGDSRWCCRRGAWRAAVRRARSIGSPSKGREQLCVQEDGYQYKSNISDHTHVLAIQEPEPGQSNQASGVTCTGITPNLSGENSKESSNQGITPGG</sequence>
<evidence type="ECO:0000256" key="1">
    <source>
        <dbReference type="SAM" id="MobiDB-lite"/>
    </source>
</evidence>
<evidence type="ECO:0000313" key="3">
    <source>
        <dbReference type="Proteomes" id="UP000275267"/>
    </source>
</evidence>